<protein>
    <submittedName>
        <fullName evidence="2">Uncharacterized protein</fullName>
    </submittedName>
</protein>
<dbReference type="AlphaFoldDB" id="A0AAN9IP37"/>
<sequence length="76" mass="9032">MHETEEGVEKAFGGDATNNEVLEFKREKEREMRIVKGRERRWRRNQAELSQGHAPTYSRSRDSSIQPKEKKEKNPF</sequence>
<feature type="region of interest" description="Disordered" evidence="1">
    <location>
        <begin position="39"/>
        <end position="76"/>
    </location>
</feature>
<feature type="compositionally biased region" description="Basic and acidic residues" evidence="1">
    <location>
        <begin position="59"/>
        <end position="76"/>
    </location>
</feature>
<name>A0AAN9IP37_CROPI</name>
<dbReference type="EMBL" id="JAYWIO010000002">
    <property type="protein sequence ID" value="KAK7283647.1"/>
    <property type="molecule type" value="Genomic_DNA"/>
</dbReference>
<evidence type="ECO:0000313" key="3">
    <source>
        <dbReference type="Proteomes" id="UP001372338"/>
    </source>
</evidence>
<evidence type="ECO:0000313" key="2">
    <source>
        <dbReference type="EMBL" id="KAK7283647.1"/>
    </source>
</evidence>
<gene>
    <name evidence="2" type="ORF">RIF29_13308</name>
</gene>
<organism evidence="2 3">
    <name type="scientific">Crotalaria pallida</name>
    <name type="common">Smooth rattlebox</name>
    <name type="synonym">Crotalaria striata</name>
    <dbReference type="NCBI Taxonomy" id="3830"/>
    <lineage>
        <taxon>Eukaryota</taxon>
        <taxon>Viridiplantae</taxon>
        <taxon>Streptophyta</taxon>
        <taxon>Embryophyta</taxon>
        <taxon>Tracheophyta</taxon>
        <taxon>Spermatophyta</taxon>
        <taxon>Magnoliopsida</taxon>
        <taxon>eudicotyledons</taxon>
        <taxon>Gunneridae</taxon>
        <taxon>Pentapetalae</taxon>
        <taxon>rosids</taxon>
        <taxon>fabids</taxon>
        <taxon>Fabales</taxon>
        <taxon>Fabaceae</taxon>
        <taxon>Papilionoideae</taxon>
        <taxon>50 kb inversion clade</taxon>
        <taxon>genistoids sensu lato</taxon>
        <taxon>core genistoids</taxon>
        <taxon>Crotalarieae</taxon>
        <taxon>Crotalaria</taxon>
    </lineage>
</organism>
<dbReference type="Proteomes" id="UP001372338">
    <property type="component" value="Unassembled WGS sequence"/>
</dbReference>
<reference evidence="2 3" key="1">
    <citation type="submission" date="2024-01" db="EMBL/GenBank/DDBJ databases">
        <title>The genomes of 5 underutilized Papilionoideae crops provide insights into root nodulation and disease resistanc.</title>
        <authorList>
            <person name="Yuan L."/>
        </authorList>
    </citation>
    <scope>NUCLEOTIDE SEQUENCE [LARGE SCALE GENOMIC DNA]</scope>
    <source>
        <strain evidence="2">ZHUSHIDOU_FW_LH</strain>
        <tissue evidence="2">Leaf</tissue>
    </source>
</reference>
<comment type="caution">
    <text evidence="2">The sequence shown here is derived from an EMBL/GenBank/DDBJ whole genome shotgun (WGS) entry which is preliminary data.</text>
</comment>
<proteinExistence type="predicted"/>
<keyword evidence="3" id="KW-1185">Reference proteome</keyword>
<evidence type="ECO:0000256" key="1">
    <source>
        <dbReference type="SAM" id="MobiDB-lite"/>
    </source>
</evidence>
<accession>A0AAN9IP37</accession>